<dbReference type="InterPro" id="IPR038718">
    <property type="entry name" value="SNF2-like_sf"/>
</dbReference>
<name>A0AAV1I9A6_9CHLO</name>
<dbReference type="GO" id="GO:0006281">
    <property type="term" value="P:DNA repair"/>
    <property type="evidence" value="ECO:0007669"/>
    <property type="project" value="TreeGrafter"/>
</dbReference>
<dbReference type="Gene3D" id="1.10.30.50">
    <property type="match status" value="1"/>
</dbReference>
<dbReference type="PANTHER" id="PTHR45766:SF5">
    <property type="entry name" value="SNF2 DOMAIN-CONTAINING PROTEIN _ HELICASE DOMAIN-CONTAINING PROTEIN _ HNH ENDONUCLEASE DOMAIN-CONTAINING PROTEIN"/>
    <property type="match status" value="1"/>
</dbReference>
<dbReference type="InterPro" id="IPR000330">
    <property type="entry name" value="SNF2_N"/>
</dbReference>
<dbReference type="PROSITE" id="PS51194">
    <property type="entry name" value="HELICASE_CTER"/>
    <property type="match status" value="1"/>
</dbReference>
<dbReference type="InterPro" id="IPR001650">
    <property type="entry name" value="Helicase_C-like"/>
</dbReference>
<evidence type="ECO:0000256" key="2">
    <source>
        <dbReference type="SAM" id="MobiDB-lite"/>
    </source>
</evidence>
<accession>A0AAV1I9A6</accession>
<evidence type="ECO:0000259" key="4">
    <source>
        <dbReference type="PROSITE" id="PS51194"/>
    </source>
</evidence>
<dbReference type="Pfam" id="PF01844">
    <property type="entry name" value="HNH"/>
    <property type="match status" value="1"/>
</dbReference>
<evidence type="ECO:0000259" key="3">
    <source>
        <dbReference type="PROSITE" id="PS51192"/>
    </source>
</evidence>
<dbReference type="Pfam" id="PF00176">
    <property type="entry name" value="SNF2-rel_dom"/>
    <property type="match status" value="1"/>
</dbReference>
<dbReference type="PROSITE" id="PS51192">
    <property type="entry name" value="HELICASE_ATP_BIND_1"/>
    <property type="match status" value="1"/>
</dbReference>
<feature type="domain" description="Helicase C-terminal" evidence="4">
    <location>
        <begin position="836"/>
        <end position="1012"/>
    </location>
</feature>
<dbReference type="InterPro" id="IPR003615">
    <property type="entry name" value="HNH_nuc"/>
</dbReference>
<dbReference type="Proteomes" id="UP001314263">
    <property type="component" value="Unassembled WGS sequence"/>
</dbReference>
<dbReference type="GO" id="GO:0004520">
    <property type="term" value="F:DNA endonuclease activity"/>
    <property type="evidence" value="ECO:0007669"/>
    <property type="project" value="TreeGrafter"/>
</dbReference>
<feature type="region of interest" description="Disordered" evidence="2">
    <location>
        <begin position="117"/>
        <end position="255"/>
    </location>
</feature>
<dbReference type="GO" id="GO:0008270">
    <property type="term" value="F:zinc ion binding"/>
    <property type="evidence" value="ECO:0007669"/>
    <property type="project" value="InterPro"/>
</dbReference>
<dbReference type="GO" id="GO:0005524">
    <property type="term" value="F:ATP binding"/>
    <property type="evidence" value="ECO:0007669"/>
    <property type="project" value="InterPro"/>
</dbReference>
<feature type="region of interest" description="Disordered" evidence="2">
    <location>
        <begin position="764"/>
        <end position="820"/>
    </location>
</feature>
<dbReference type="Pfam" id="PF00271">
    <property type="entry name" value="Helicase_C"/>
    <property type="match status" value="1"/>
</dbReference>
<feature type="region of interest" description="Disordered" evidence="2">
    <location>
        <begin position="1560"/>
        <end position="1580"/>
    </location>
</feature>
<organism evidence="5 6">
    <name type="scientific">Coccomyxa viridis</name>
    <dbReference type="NCBI Taxonomy" id="1274662"/>
    <lineage>
        <taxon>Eukaryota</taxon>
        <taxon>Viridiplantae</taxon>
        <taxon>Chlorophyta</taxon>
        <taxon>core chlorophytes</taxon>
        <taxon>Trebouxiophyceae</taxon>
        <taxon>Trebouxiophyceae incertae sedis</taxon>
        <taxon>Coccomyxaceae</taxon>
        <taxon>Coccomyxa</taxon>
    </lineage>
</organism>
<dbReference type="Gene3D" id="3.40.50.300">
    <property type="entry name" value="P-loop containing nucleotide triphosphate hydrolases"/>
    <property type="match status" value="1"/>
</dbReference>
<dbReference type="CDD" id="cd18793">
    <property type="entry name" value="SF2_C_SNF"/>
    <property type="match status" value="1"/>
</dbReference>
<dbReference type="GO" id="GO:0043596">
    <property type="term" value="C:nuclear replication fork"/>
    <property type="evidence" value="ECO:0007669"/>
    <property type="project" value="TreeGrafter"/>
</dbReference>
<feature type="domain" description="Helicase ATP-binding" evidence="3">
    <location>
        <begin position="518"/>
        <end position="698"/>
    </location>
</feature>
<protein>
    <submittedName>
        <fullName evidence="5">Uncharacterized protein</fullName>
    </submittedName>
</protein>
<dbReference type="CDD" id="cd00085">
    <property type="entry name" value="HNHc"/>
    <property type="match status" value="1"/>
</dbReference>
<feature type="region of interest" description="Disordered" evidence="2">
    <location>
        <begin position="1117"/>
        <end position="1175"/>
    </location>
</feature>
<keyword evidence="6" id="KW-1185">Reference proteome</keyword>
<dbReference type="GO" id="GO:0016787">
    <property type="term" value="F:hydrolase activity"/>
    <property type="evidence" value="ECO:0007669"/>
    <property type="project" value="UniProtKB-KW"/>
</dbReference>
<gene>
    <name evidence="5" type="ORF">CVIRNUC_007166</name>
</gene>
<feature type="compositionally biased region" description="Basic and acidic residues" evidence="2">
    <location>
        <begin position="775"/>
        <end position="787"/>
    </location>
</feature>
<dbReference type="CDD" id="cd18010">
    <property type="entry name" value="DEXHc_HARP_SMARCAL1"/>
    <property type="match status" value="1"/>
</dbReference>
<evidence type="ECO:0000313" key="6">
    <source>
        <dbReference type="Proteomes" id="UP001314263"/>
    </source>
</evidence>
<dbReference type="InterPro" id="IPR049730">
    <property type="entry name" value="SNF2/RAD54-like_C"/>
</dbReference>
<proteinExistence type="predicted"/>
<keyword evidence="1" id="KW-0378">Hydrolase</keyword>
<feature type="compositionally biased region" description="Low complexity" evidence="2">
    <location>
        <begin position="177"/>
        <end position="189"/>
    </location>
</feature>
<evidence type="ECO:0000256" key="1">
    <source>
        <dbReference type="ARBA" id="ARBA00022801"/>
    </source>
</evidence>
<feature type="compositionally biased region" description="Basic and acidic residues" evidence="2">
    <location>
        <begin position="810"/>
        <end position="820"/>
    </location>
</feature>
<dbReference type="InterPro" id="IPR002711">
    <property type="entry name" value="HNH"/>
</dbReference>
<comment type="caution">
    <text evidence="5">The sequence shown here is derived from an EMBL/GenBank/DDBJ whole genome shotgun (WGS) entry which is preliminary data.</text>
</comment>
<feature type="compositionally biased region" description="Acidic residues" evidence="2">
    <location>
        <begin position="788"/>
        <end position="809"/>
    </location>
</feature>
<feature type="compositionally biased region" description="Low complexity" evidence="2">
    <location>
        <begin position="1560"/>
        <end position="1572"/>
    </location>
</feature>
<dbReference type="InterPro" id="IPR014001">
    <property type="entry name" value="Helicase_ATP-bd"/>
</dbReference>
<evidence type="ECO:0000313" key="5">
    <source>
        <dbReference type="EMBL" id="CAK0783963.1"/>
    </source>
</evidence>
<sequence>MEDSRDGIFGDDDEEWEAVLSTMDVGTGTRSTMNCCTPYKQGCPKRIANGCIDAHCVPDTPSDAPSTPVPSLTPSALALLQPAAPHQAAALQQRGVHAPPDLFPGFATWEKLSVLQSGPSTEQPMPKQPSEISQHELRAAPARKQATDYSLHGSREHRAPSGAACHSMGQSSAQDKGASLSWAGASSGSMHADGQSHSSVRTGATCNARLGSSASSEQPPQRSGCPDLACQAPKQQGGPEMEWAQPGSSPPARPALQPRLQQHMLIESQHRSGAALLEASMRGLPPWAQGRRPVTCAEDIHARVQEFQHVLPRLPLPPASHTECPGVFKTAQTGCGAPLRPWARSVTLEDGRAHVFEFWACEGAGCDFREVLPSRLKTPQLALEAVSAAEGFQVVPALGAQQMVAFCGGIYAVLIALRVDVRAAFLPQGPQSKDSPSQGLVPIAFPWEEYGAVVTALRRKGQDRPDLLGKAGTIPDSALKAMRGQRQILSKAEVDARLERMPASLAKALLPFQMEGVRFGIQHGGRMLLADEMGVGKTVQAIALASCYQDCWPLLVVVPASLRLAWAEELAKWLPHVRPSQVHVIEGRTDRLSGSDLPQVVITSYDMLARLTCNKCTAAKPGSACTGPEGCMTARKFKVVIMDESHTLKTADRAPDSTNTEAAVAAVKAAQPAVLLTGTPSLSRPFDLYRQVDALRPGLLGPTRDAFAHRYCARHTVPVGRSGVQRLRWCNTGLSHGPELHALLKQEVMLRRLKREVMGQLPPKRRQVVRLPPPEAKHWPKEFRQPFEDDEDLCDQEDTQAEEDQDDSDRDCSEQGEDGKAMSLGRATALAKLPSALEWLRHALGAERKATSDAASGADAAPKFLIFAHHKDVMKRLAQDLEGAGSAEWPGVGYVQIDGSMDQCDRRKACQSFRSDPAIRVALLSVMAAGVGVDFTAASAVVFVELPDEVSILLQAEDRAHRHGQELPVNIYFLLARGTADERKWQRLNRSLETVTAVHDGESSVTEGAAGADNCRGGGIAVHMVKEVGAQLGWACTQLAPEQAPTFLQAPHVAGEAIAAASSSGEEGLAAETANGAGLQLAPRLAAEFHLPPFGAVESIAAAESQAYEMLSAGHSDLAQHHDSQQSRCPPAGAQQQPSVNASREERAELSQPGKSSYPSQSHGNVKEALPDSAPQAEAAQLPVCAGIADQAKVDPGPPPLVYFEVGQHTNRVHFHGKEDGSDLLGLSLPLDLLSAPENGCGSSTIQDLLSHVESRKEDKVHFGQAGLLALPGWVTAPVLAQWLQEARDFAAEWVELRALHQNKLCGRCLRAPLQAYVDEVEAEARAGGAYGIGTERHLDGLAMLAHLPAGVELATVSVLYHGRVNPFQYKQAFTEGGERLCIKCLGQVPGCTLAPQATLQGAGFLFCSPKCEAEYIIVAGGSALRRSLRDLERGVCQLCKLDCLQLVKRLRLIEKGSKGWMRRREGKLKIIAPKFCARGYKAAREKLVSRVLEGNAWHADHIVPVYAGGGMCQLDNLRTLCVPCHQDVTKVQAAERAAARHLQNQHTLDRYIVASSPRGAASSRATTGAAAQASKPRRQLKRLYTDMAPAAPYMEPQEEPVQLFDELGHEI</sequence>
<dbReference type="SMART" id="SM00490">
    <property type="entry name" value="HELICc"/>
    <property type="match status" value="1"/>
</dbReference>
<dbReference type="Gene3D" id="3.40.50.10810">
    <property type="entry name" value="Tandem AAA-ATPase domain"/>
    <property type="match status" value="1"/>
</dbReference>
<feature type="compositionally biased region" description="Polar residues" evidence="2">
    <location>
        <begin position="1153"/>
        <end position="1164"/>
    </location>
</feature>
<dbReference type="SUPFAM" id="SSF52540">
    <property type="entry name" value="P-loop containing nucleoside triphosphate hydrolases"/>
    <property type="match status" value="2"/>
</dbReference>
<reference evidence="5 6" key="1">
    <citation type="submission" date="2023-10" db="EMBL/GenBank/DDBJ databases">
        <authorList>
            <person name="Maclean D."/>
            <person name="Macfadyen A."/>
        </authorList>
    </citation>
    <scope>NUCLEOTIDE SEQUENCE [LARGE SCALE GENOMIC DNA]</scope>
</reference>
<dbReference type="GO" id="GO:0003676">
    <property type="term" value="F:nucleic acid binding"/>
    <property type="evidence" value="ECO:0007669"/>
    <property type="project" value="InterPro"/>
</dbReference>
<dbReference type="EMBL" id="CAUYUE010000009">
    <property type="protein sequence ID" value="CAK0783963.1"/>
    <property type="molecule type" value="Genomic_DNA"/>
</dbReference>
<dbReference type="SMART" id="SM00487">
    <property type="entry name" value="DEXDc"/>
    <property type="match status" value="1"/>
</dbReference>
<dbReference type="GO" id="GO:0031297">
    <property type="term" value="P:replication fork processing"/>
    <property type="evidence" value="ECO:0007669"/>
    <property type="project" value="TreeGrafter"/>
</dbReference>
<dbReference type="InterPro" id="IPR027417">
    <property type="entry name" value="P-loop_NTPase"/>
</dbReference>
<feature type="compositionally biased region" description="Polar residues" evidence="2">
    <location>
        <begin position="195"/>
        <end position="221"/>
    </location>
</feature>
<dbReference type="PANTHER" id="PTHR45766">
    <property type="entry name" value="DNA ANNEALING HELICASE AND ENDONUCLEASE ZRANB3 FAMILY MEMBER"/>
    <property type="match status" value="1"/>
</dbReference>